<gene>
    <name evidence="8" type="ORF">EV193_103580</name>
</gene>
<reference evidence="8 9" key="1">
    <citation type="submission" date="2019-02" db="EMBL/GenBank/DDBJ databases">
        <title>Genomic Encyclopedia of Type Strains, Phase IV (KMG-IV): sequencing the most valuable type-strain genomes for metagenomic binning, comparative biology and taxonomic classification.</title>
        <authorList>
            <person name="Goeker M."/>
        </authorList>
    </citation>
    <scope>NUCLEOTIDE SEQUENCE [LARGE SCALE GENOMIC DNA]</scope>
    <source>
        <strain evidence="8 9">DSM 101727</strain>
    </source>
</reference>
<keyword evidence="3 6" id="KW-0812">Transmembrane</keyword>
<dbReference type="GO" id="GO:0005886">
    <property type="term" value="C:plasma membrane"/>
    <property type="evidence" value="ECO:0007669"/>
    <property type="project" value="UniProtKB-SubCell"/>
</dbReference>
<evidence type="ECO:0000256" key="4">
    <source>
        <dbReference type="ARBA" id="ARBA00022989"/>
    </source>
</evidence>
<name>A0A4Q7KW36_9PSEU</name>
<evidence type="ECO:0000259" key="7">
    <source>
        <dbReference type="Pfam" id="PF00482"/>
    </source>
</evidence>
<organism evidence="8 9">
    <name type="scientific">Herbihabitans rhizosphaerae</name>
    <dbReference type="NCBI Taxonomy" id="1872711"/>
    <lineage>
        <taxon>Bacteria</taxon>
        <taxon>Bacillati</taxon>
        <taxon>Actinomycetota</taxon>
        <taxon>Actinomycetes</taxon>
        <taxon>Pseudonocardiales</taxon>
        <taxon>Pseudonocardiaceae</taxon>
        <taxon>Herbihabitans</taxon>
    </lineage>
</organism>
<keyword evidence="9" id="KW-1185">Reference proteome</keyword>
<evidence type="ECO:0000256" key="2">
    <source>
        <dbReference type="ARBA" id="ARBA00022475"/>
    </source>
</evidence>
<evidence type="ECO:0000313" key="8">
    <source>
        <dbReference type="EMBL" id="RZS41259.1"/>
    </source>
</evidence>
<feature type="transmembrane region" description="Helical" evidence="6">
    <location>
        <begin position="233"/>
        <end position="256"/>
    </location>
</feature>
<sequence length="266" mass="27031">MLISALLSAALLVLPPRCAAGRLRALVAVEERSARVRLPRPGAPVVAVVLALAGWLVAGPGVAVGGGAVGAACWWRWRQRDRLRRAAAATAGLARALRTLTGELRIGAHPAAAAEAAADDAPPEVADAMRSLAVAARLGGDVAGAVAAGDQVPALAPGLRQLGTAWRLADRHGLPLADVLDAVRGDVDQRARFARQTQARMAGPRATATVLATLPLLGLALGEAMGAHPVSVLFTTGFGQVLVAVGGVLTCAGLLWSARITGQVAR</sequence>
<dbReference type="EMBL" id="SGWQ01000003">
    <property type="protein sequence ID" value="RZS41259.1"/>
    <property type="molecule type" value="Genomic_DNA"/>
</dbReference>
<dbReference type="RefSeq" id="WP_242613325.1">
    <property type="nucleotide sequence ID" value="NZ_SGWQ01000003.1"/>
</dbReference>
<evidence type="ECO:0000256" key="1">
    <source>
        <dbReference type="ARBA" id="ARBA00004651"/>
    </source>
</evidence>
<evidence type="ECO:0000256" key="3">
    <source>
        <dbReference type="ARBA" id="ARBA00022692"/>
    </source>
</evidence>
<dbReference type="Proteomes" id="UP000294257">
    <property type="component" value="Unassembled WGS sequence"/>
</dbReference>
<feature type="transmembrane region" description="Helical" evidence="6">
    <location>
        <begin position="202"/>
        <end position="221"/>
    </location>
</feature>
<dbReference type="InterPro" id="IPR018076">
    <property type="entry name" value="T2SS_GspF_dom"/>
</dbReference>
<proteinExistence type="predicted"/>
<dbReference type="PANTHER" id="PTHR35007:SF4">
    <property type="entry name" value="CONSERVED TRANSMEMBRANE PROTEIN-RELATED"/>
    <property type="match status" value="1"/>
</dbReference>
<dbReference type="PANTHER" id="PTHR35007">
    <property type="entry name" value="INTEGRAL MEMBRANE PROTEIN-RELATED"/>
    <property type="match status" value="1"/>
</dbReference>
<evidence type="ECO:0000256" key="5">
    <source>
        <dbReference type="ARBA" id="ARBA00023136"/>
    </source>
</evidence>
<dbReference type="AlphaFoldDB" id="A0A4Q7KW36"/>
<protein>
    <submittedName>
        <fullName evidence="8">Tight adherence protein B</fullName>
    </submittedName>
</protein>
<accession>A0A4Q7KW36</accession>
<keyword evidence="2" id="KW-1003">Cell membrane</keyword>
<keyword evidence="5 6" id="KW-0472">Membrane</keyword>
<evidence type="ECO:0000313" key="9">
    <source>
        <dbReference type="Proteomes" id="UP000294257"/>
    </source>
</evidence>
<dbReference type="Pfam" id="PF00482">
    <property type="entry name" value="T2SSF"/>
    <property type="match status" value="1"/>
</dbReference>
<evidence type="ECO:0000256" key="6">
    <source>
        <dbReference type="SAM" id="Phobius"/>
    </source>
</evidence>
<feature type="domain" description="Type II secretion system protein GspF" evidence="7">
    <location>
        <begin position="96"/>
        <end position="220"/>
    </location>
</feature>
<keyword evidence="4 6" id="KW-1133">Transmembrane helix</keyword>
<comment type="caution">
    <text evidence="8">The sequence shown here is derived from an EMBL/GenBank/DDBJ whole genome shotgun (WGS) entry which is preliminary data.</text>
</comment>
<comment type="subcellular location">
    <subcellularLocation>
        <location evidence="1">Cell membrane</location>
        <topology evidence="1">Multi-pass membrane protein</topology>
    </subcellularLocation>
</comment>
<feature type="transmembrane region" description="Helical" evidence="6">
    <location>
        <begin position="44"/>
        <end position="75"/>
    </location>
</feature>